<comment type="catalytic activity">
    <reaction evidence="7">
        <text>[glutamine synthetase]-L-tyrosine + ATP = [glutamine synthetase]-O(4)-(5'-adenylyl)-L-tyrosine + diphosphate</text>
        <dbReference type="Rhea" id="RHEA:18589"/>
        <dbReference type="Rhea" id="RHEA-COMP:10660"/>
        <dbReference type="Rhea" id="RHEA-COMP:10661"/>
        <dbReference type="ChEBI" id="CHEBI:30616"/>
        <dbReference type="ChEBI" id="CHEBI:33019"/>
        <dbReference type="ChEBI" id="CHEBI:46858"/>
        <dbReference type="ChEBI" id="CHEBI:83624"/>
        <dbReference type="EC" id="2.7.7.42"/>
    </reaction>
</comment>
<organism evidence="10 11">
    <name type="scientific">Dietzia cinnamea</name>
    <dbReference type="NCBI Taxonomy" id="321318"/>
    <lineage>
        <taxon>Bacteria</taxon>
        <taxon>Bacillati</taxon>
        <taxon>Actinomycetota</taxon>
        <taxon>Actinomycetes</taxon>
        <taxon>Mycobacteriales</taxon>
        <taxon>Dietziaceae</taxon>
        <taxon>Dietzia</taxon>
    </lineage>
</organism>
<feature type="domain" description="Glutamate-ammonia ligase adenylyltransferase repeated" evidence="8">
    <location>
        <begin position="632"/>
        <end position="870"/>
    </location>
</feature>
<dbReference type="GO" id="GO:0008882">
    <property type="term" value="F:[glutamate-ammonia-ligase] adenylyltransferase activity"/>
    <property type="evidence" value="ECO:0007669"/>
    <property type="project" value="UniProtKB-UniRule"/>
</dbReference>
<evidence type="ECO:0000256" key="1">
    <source>
        <dbReference type="ARBA" id="ARBA00022679"/>
    </source>
</evidence>
<keyword evidence="6 7" id="KW-0511">Multifunctional enzyme</keyword>
<evidence type="ECO:0000256" key="6">
    <source>
        <dbReference type="ARBA" id="ARBA00023268"/>
    </source>
</evidence>
<dbReference type="PANTHER" id="PTHR30621:SF0">
    <property type="entry name" value="BIFUNCTIONAL GLUTAMINE SYNTHETASE ADENYLYLTRANSFERASE_ADENYLYL-REMOVING ENZYME"/>
    <property type="match status" value="1"/>
</dbReference>
<evidence type="ECO:0000256" key="3">
    <source>
        <dbReference type="ARBA" id="ARBA00022741"/>
    </source>
</evidence>
<dbReference type="CDD" id="cd05401">
    <property type="entry name" value="NT_GlnE_GlnD_like"/>
    <property type="match status" value="2"/>
</dbReference>
<dbReference type="SUPFAM" id="SSF81301">
    <property type="entry name" value="Nucleotidyltransferase"/>
    <property type="match status" value="2"/>
</dbReference>
<name>A0A4R4A018_9ACTN</name>
<evidence type="ECO:0000259" key="9">
    <source>
        <dbReference type="Pfam" id="PF08335"/>
    </source>
</evidence>
<evidence type="ECO:0000256" key="2">
    <source>
        <dbReference type="ARBA" id="ARBA00022695"/>
    </source>
</evidence>
<dbReference type="NCBIfam" id="NF010707">
    <property type="entry name" value="PRK14109.1"/>
    <property type="match status" value="1"/>
</dbReference>
<dbReference type="Proteomes" id="UP000295805">
    <property type="component" value="Unassembled WGS sequence"/>
</dbReference>
<keyword evidence="2 7" id="KW-0548">Nucleotidyltransferase</keyword>
<dbReference type="GO" id="GO:0016874">
    <property type="term" value="F:ligase activity"/>
    <property type="evidence" value="ECO:0007669"/>
    <property type="project" value="UniProtKB-KW"/>
</dbReference>
<feature type="domain" description="PII-uridylyltransferase/Glutamine-synthetase adenylyltransferase" evidence="9">
    <location>
        <begin position="892"/>
        <end position="1027"/>
    </location>
</feature>
<evidence type="ECO:0000313" key="11">
    <source>
        <dbReference type="Proteomes" id="UP000295805"/>
    </source>
</evidence>
<dbReference type="EC" id="2.7.7.89" evidence="7"/>
<accession>A0A4R4A018</accession>
<reference evidence="10 11" key="1">
    <citation type="submission" date="2019-03" db="EMBL/GenBank/DDBJ databases">
        <title>Root nodule microbial communities of legume samples collected from USA, Mexico and Botswana.</title>
        <authorList>
            <person name="Hirsch A."/>
        </authorList>
    </citation>
    <scope>NUCLEOTIDE SEQUENCE [LARGE SCALE GENOMIC DNA]</scope>
    <source>
        <strain evidence="10 11">55</strain>
    </source>
</reference>
<keyword evidence="1 7" id="KW-0808">Transferase</keyword>
<proteinExistence type="inferred from homology"/>
<dbReference type="HAMAP" id="MF_00802">
    <property type="entry name" value="GlnE"/>
    <property type="match status" value="1"/>
</dbReference>
<gene>
    <name evidence="7" type="primary">glnE</name>
    <name evidence="10" type="ORF">EDD19_10125</name>
</gene>
<protein>
    <recommendedName>
        <fullName evidence="7">Bifunctional glutamine synthetase adenylyltransferase/adenylyl-removing enzyme</fullName>
    </recommendedName>
    <alternativeName>
        <fullName evidence="7">ATP:glutamine synthetase adenylyltransferase</fullName>
    </alternativeName>
    <alternativeName>
        <fullName evidence="7">ATase</fullName>
    </alternativeName>
    <domain>
        <recommendedName>
            <fullName evidence="7">Glutamine synthetase adenylyl-L-tyrosine phosphorylase</fullName>
            <ecNumber evidence="7">2.7.7.89</ecNumber>
        </recommendedName>
        <alternativeName>
            <fullName evidence="7">Adenylyl removase</fullName>
            <shortName evidence="7">AR</shortName>
            <shortName evidence="7">AT-N</shortName>
        </alternativeName>
    </domain>
    <domain>
        <recommendedName>
            <fullName evidence="7">Glutamine synthetase adenylyl transferase</fullName>
            <ecNumber evidence="7">2.7.7.42</ecNumber>
        </recommendedName>
        <alternativeName>
            <fullName evidence="7">Adenylyl transferase</fullName>
            <shortName evidence="7">AT</shortName>
            <shortName evidence="7">AT-C</shortName>
        </alternativeName>
    </domain>
</protein>
<comment type="cofactor">
    <cofactor evidence="7">
        <name>Mg(2+)</name>
        <dbReference type="ChEBI" id="CHEBI:18420"/>
    </cofactor>
</comment>
<sequence>MTGGGIVSRDSSRPRLPSPGRLGLLDDRAADWLDYLGWNDDDAVPVLWALSRAPDPDLALGALVRLRESLVAAGDGAAAGDGSGAAGTGSGADAWDSALRSDPRLRARLFGLLGSSSALGDHLVAEPTRWTLLRADLPSPQEVAAAMLGAVEAVPEDPVEGAPEPTQRDDLCAAGTYRAGITGGAAVKVLRTAYRDQVALLAAHDVAAAVEDDEPRLAFAEVGRRLSDLADAALTAALAVAVATVYPDGPMPSRLGVVAMGKGGARELNYISDVDVIFVAEPADAKTGRVAGEMMRIGSMAFFEVDAALRPEGKSGELVRTVDSHAAYYRRWAKTWEFQALLKARPMTGDMALATEYHDIVHPMVWTAAERDDFVHDVQAMRRRVEENVPEALRERELKLGRGGLRDVEFAVQLLQMVHGRTDEDLRVTSTVDALAALRDGGYIAREDGAELVAAYEFLRLLEHRLQLQRYKRTHLLPEDDDEEAYRWLARAAHIRPNGPNDASQVLRQSLRQLRRRVRRLHSKLFYRPLLDSIASYDAEALSLSPQAMERQLAALGFAAPRNALGHLRALAGQSSRRGRIQALLLPTFMEWLADTPDPDAGLLAYRRLCEENEEVTWFLRTLRDDSIVARRLVRVLGTSAFVAELLMRNPEVIPDLTDGAEGPLLVAAKVSDIASALTASAARHPTPERVIAAARSLRRAELARIGAADVLGMISVPEVGRRLTAVWRAVLEASLAAVVRDMMPADGRVPARIAYIGMGRLGGNELSYGSDADVMIVCEPTDGTGEDEAVRWATQVAERVGRLLSTPSSDPPLDLDADLRPEGRNGLLVRTLASYRAYYSTWADTWELQALLRASFAAGDRDLGLDFLHMIDVFRYPEDGVPPKVVQEIRRMKARIDSERLPRGADPATHTKLGRGGLADVEWCAQLLTMQHAARVPGLHTTSTLEALQAAASAELLSEGERDALVQSWLMAGHARNALVLARGKAVDQLPGQGKILAAVAMICTGRADGAEFLNEYLRVTRHGRRAVDRVFWGED</sequence>
<dbReference type="GO" id="GO:0000820">
    <property type="term" value="P:regulation of glutamine family amino acid metabolic process"/>
    <property type="evidence" value="ECO:0007669"/>
    <property type="project" value="UniProtKB-UniRule"/>
</dbReference>
<dbReference type="SUPFAM" id="SSF81593">
    <property type="entry name" value="Nucleotidyltransferase substrate binding subunit/domain"/>
    <property type="match status" value="2"/>
</dbReference>
<feature type="domain" description="Glutamate-ammonia ligase adenylyltransferase repeated" evidence="8">
    <location>
        <begin position="186"/>
        <end position="356"/>
    </location>
</feature>
<comment type="function">
    <text evidence="7">Involved in the regulation of glutamine synthetase GlnA, a key enzyme in the process to assimilate ammonia. When cellular nitrogen levels are high, the C-terminal adenylyl transferase (AT) inactivates GlnA by covalent transfer of an adenylyl group from ATP to specific tyrosine residue of GlnA, thus reducing its activity. Conversely, when nitrogen levels are low, the N-terminal adenylyl removase (AR) activates GlnA by removing the adenylyl group by phosphorolysis, increasing its activity. The regulatory region of GlnE binds the signal transduction protein PII (GlnB) which indicates the nitrogen status of the cell.</text>
</comment>
<dbReference type="PANTHER" id="PTHR30621">
    <property type="entry name" value="GLUTAMINE SYNTHETASE ADENYLYLTRANSFERASE"/>
    <property type="match status" value="1"/>
</dbReference>
<dbReference type="AlphaFoldDB" id="A0A4R4A018"/>
<evidence type="ECO:0000256" key="7">
    <source>
        <dbReference type="HAMAP-Rule" id="MF_00802"/>
    </source>
</evidence>
<keyword evidence="4 7" id="KW-0067">ATP-binding</keyword>
<dbReference type="InterPro" id="IPR005190">
    <property type="entry name" value="GlnE_rpt_dom"/>
</dbReference>
<feature type="region of interest" description="Adenylyl removase" evidence="7">
    <location>
        <begin position="1"/>
        <end position="530"/>
    </location>
</feature>
<dbReference type="EMBL" id="SMCX01000001">
    <property type="protein sequence ID" value="TCW26619.1"/>
    <property type="molecule type" value="Genomic_DNA"/>
</dbReference>
<comment type="similarity">
    <text evidence="7">Belongs to the GlnE family.</text>
</comment>
<keyword evidence="10" id="KW-0436">Ligase</keyword>
<dbReference type="Gene3D" id="3.30.460.10">
    <property type="entry name" value="Beta Polymerase, domain 2"/>
    <property type="match status" value="2"/>
</dbReference>
<feature type="region of interest" description="Adenylyl transferase" evidence="7">
    <location>
        <begin position="538"/>
        <end position="1037"/>
    </location>
</feature>
<dbReference type="EC" id="2.7.7.42" evidence="7"/>
<dbReference type="GO" id="GO:0005524">
    <property type="term" value="F:ATP binding"/>
    <property type="evidence" value="ECO:0007669"/>
    <property type="project" value="UniProtKB-UniRule"/>
</dbReference>
<dbReference type="InterPro" id="IPR023057">
    <property type="entry name" value="GlnE"/>
</dbReference>
<dbReference type="GO" id="GO:0047388">
    <property type="term" value="F:[glutamine synthetase]-adenylyl-L-tyrosine phosphorylase activity"/>
    <property type="evidence" value="ECO:0007669"/>
    <property type="project" value="UniProtKB-EC"/>
</dbReference>
<evidence type="ECO:0000256" key="4">
    <source>
        <dbReference type="ARBA" id="ARBA00022840"/>
    </source>
</evidence>
<evidence type="ECO:0000259" key="8">
    <source>
        <dbReference type="Pfam" id="PF03710"/>
    </source>
</evidence>
<evidence type="ECO:0000313" key="10">
    <source>
        <dbReference type="EMBL" id="TCW26619.1"/>
    </source>
</evidence>
<dbReference type="Pfam" id="PF03710">
    <property type="entry name" value="GlnE"/>
    <property type="match status" value="2"/>
</dbReference>
<evidence type="ECO:0000256" key="5">
    <source>
        <dbReference type="ARBA" id="ARBA00022842"/>
    </source>
</evidence>
<dbReference type="InterPro" id="IPR043519">
    <property type="entry name" value="NT_sf"/>
</dbReference>
<dbReference type="Pfam" id="PF08335">
    <property type="entry name" value="GlnD_UR_UTase"/>
    <property type="match status" value="2"/>
</dbReference>
<dbReference type="GO" id="GO:0000287">
    <property type="term" value="F:magnesium ion binding"/>
    <property type="evidence" value="ECO:0007669"/>
    <property type="project" value="UniProtKB-UniRule"/>
</dbReference>
<dbReference type="GO" id="GO:0005829">
    <property type="term" value="C:cytosol"/>
    <property type="evidence" value="ECO:0007669"/>
    <property type="project" value="TreeGrafter"/>
</dbReference>
<feature type="domain" description="PII-uridylyltransferase/Glutamine-synthetase adenylyltransferase" evidence="9">
    <location>
        <begin position="380"/>
        <end position="526"/>
    </location>
</feature>
<keyword evidence="3 7" id="KW-0547">Nucleotide-binding</keyword>
<dbReference type="InterPro" id="IPR013546">
    <property type="entry name" value="PII_UdlTrfase/GS_AdlTrfase"/>
</dbReference>
<comment type="caution">
    <text evidence="10">The sequence shown here is derived from an EMBL/GenBank/DDBJ whole genome shotgun (WGS) entry which is preliminary data.</text>
</comment>
<dbReference type="Gene3D" id="1.20.120.330">
    <property type="entry name" value="Nucleotidyltransferases domain 2"/>
    <property type="match status" value="2"/>
</dbReference>
<comment type="catalytic activity">
    <reaction evidence="7">
        <text>[glutamine synthetase]-O(4)-(5'-adenylyl)-L-tyrosine + phosphate = [glutamine synthetase]-L-tyrosine + ADP</text>
        <dbReference type="Rhea" id="RHEA:43716"/>
        <dbReference type="Rhea" id="RHEA-COMP:10660"/>
        <dbReference type="Rhea" id="RHEA-COMP:10661"/>
        <dbReference type="ChEBI" id="CHEBI:43474"/>
        <dbReference type="ChEBI" id="CHEBI:46858"/>
        <dbReference type="ChEBI" id="CHEBI:83624"/>
        <dbReference type="ChEBI" id="CHEBI:456216"/>
        <dbReference type="EC" id="2.7.7.89"/>
    </reaction>
</comment>
<keyword evidence="5 7" id="KW-0460">Magnesium</keyword>